<name>A0A151GTQ9_DRECN</name>
<dbReference type="GO" id="GO:0003729">
    <property type="term" value="F:mRNA binding"/>
    <property type="evidence" value="ECO:0007669"/>
    <property type="project" value="TreeGrafter"/>
</dbReference>
<organism evidence="1 2">
    <name type="scientific">Drechmeria coniospora</name>
    <name type="common">Nematophagous fungus</name>
    <name type="synonym">Meria coniospora</name>
    <dbReference type="NCBI Taxonomy" id="98403"/>
    <lineage>
        <taxon>Eukaryota</taxon>
        <taxon>Fungi</taxon>
        <taxon>Dikarya</taxon>
        <taxon>Ascomycota</taxon>
        <taxon>Pezizomycotina</taxon>
        <taxon>Sordariomycetes</taxon>
        <taxon>Hypocreomycetidae</taxon>
        <taxon>Hypocreales</taxon>
        <taxon>Ophiocordycipitaceae</taxon>
        <taxon>Drechmeria</taxon>
    </lineage>
</organism>
<dbReference type="Proteomes" id="UP000076580">
    <property type="component" value="Chromosome 01"/>
</dbReference>
<dbReference type="InterPro" id="IPR011990">
    <property type="entry name" value="TPR-like_helical_dom_sf"/>
</dbReference>
<dbReference type="GO" id="GO:0005739">
    <property type="term" value="C:mitochondrion"/>
    <property type="evidence" value="ECO:0007669"/>
    <property type="project" value="TreeGrafter"/>
</dbReference>
<dbReference type="RefSeq" id="XP_040659851.1">
    <property type="nucleotide sequence ID" value="XM_040798968.1"/>
</dbReference>
<sequence length="634" mass="71366">MDADHDLEKPHARRPTATVAEGVARIKPISSADLSMARQVLLDIEPYERSKHHLDLAKTVYAVWSAGGVGGKARSPELQWSYLVRSLARYGGSQEALQMLYTKWNDSTYAPYLNGDERLVEAVARGLAREGLERELVELIEHAESHGVPYDAGLQSVAVIYFAQRDRVPETKMWLAKAIPQQSSHVDVYREVAFFAMRNGLQSWATPMFVQLGESQPKKKHWDVLLQAILLHGKCLDEVNTMMSHMVDRNGTLSPDMNTLNGLLRVAVEANDLSLADEILADEILALGTERGLSPNGETYMILLQMHLVTGDLAGAKAAHDKIRHLEPWANQAKPELFSEYRHLLSRYLVVLCQQARPDFALIATLLETIEEDQILLDPETAALICVKFLDNDQHFDVMDILSVHAFLYSEGQREVVQNAFVGFCLDSQTSTSRAWGCYQILQQFFEDTSFERRMKLMESFFDRKRPDMASKVFGHMRQHRNKSYHPRIDTYVGCLEGFARFPDVEGLAMVHNMLKMDTTIQPTTRLRTAMILAYAACGESLTALDFWDEITLSSEGPSYASLEAVFWALEKKPGGDKKAREIWERIERMDLEVPPAVYNAYIGAVAGSGNEKEIRGLIMNMASFVGAEPDAMT</sequence>
<comment type="caution">
    <text evidence="1">The sequence shown here is derived from an EMBL/GenBank/DDBJ whole genome shotgun (WGS) entry which is preliminary data.</text>
</comment>
<dbReference type="GO" id="GO:0140053">
    <property type="term" value="P:mitochondrial gene expression"/>
    <property type="evidence" value="ECO:0007669"/>
    <property type="project" value="TreeGrafter"/>
</dbReference>
<keyword evidence="2" id="KW-1185">Reference proteome</keyword>
<dbReference type="InParanoid" id="A0A151GTQ9"/>
<dbReference type="PANTHER" id="PTHR47938">
    <property type="entry name" value="RESPIRATORY COMPLEX I CHAPERONE (CIA84), PUTATIVE (AFU_ORTHOLOGUE AFUA_2G06020)-RELATED"/>
    <property type="match status" value="1"/>
</dbReference>
<proteinExistence type="predicted"/>
<gene>
    <name evidence="1" type="ORF">DCS_01636</name>
</gene>
<dbReference type="STRING" id="98403.A0A151GTQ9"/>
<reference evidence="1 2" key="1">
    <citation type="journal article" date="2016" name="Sci. Rep.">
        <title>Insights into Adaptations to a Near-Obligate Nematode Endoparasitic Lifestyle from the Finished Genome of Drechmeria coniospora.</title>
        <authorList>
            <person name="Zhang L."/>
            <person name="Zhou Z."/>
            <person name="Guo Q."/>
            <person name="Fokkens L."/>
            <person name="Miskei M."/>
            <person name="Pocsi I."/>
            <person name="Zhang W."/>
            <person name="Chen M."/>
            <person name="Wang L."/>
            <person name="Sun Y."/>
            <person name="Donzelli B.G."/>
            <person name="Gibson D.M."/>
            <person name="Nelson D.R."/>
            <person name="Luo J.G."/>
            <person name="Rep M."/>
            <person name="Liu H."/>
            <person name="Yang S."/>
            <person name="Wang J."/>
            <person name="Krasnoff S.B."/>
            <person name="Xu Y."/>
            <person name="Molnar I."/>
            <person name="Lin M."/>
        </authorList>
    </citation>
    <scope>NUCLEOTIDE SEQUENCE [LARGE SCALE GENOMIC DNA]</scope>
    <source>
        <strain evidence="1 2">ARSEF 6962</strain>
    </source>
</reference>
<dbReference type="GeneID" id="63714279"/>
<dbReference type="AlphaFoldDB" id="A0A151GTQ9"/>
<dbReference type="PANTHER" id="PTHR47938:SF35">
    <property type="entry name" value="PENTATRICOPEPTIDE REPEAT-CONTAINING PROTEIN 4, MITOCHONDRIAL-RELATED"/>
    <property type="match status" value="1"/>
</dbReference>
<protein>
    <submittedName>
        <fullName evidence="1">Complex I intermediate-associated protein 84</fullName>
    </submittedName>
</protein>
<evidence type="ECO:0000313" key="1">
    <source>
        <dbReference type="EMBL" id="KYK60499.1"/>
    </source>
</evidence>
<evidence type="ECO:0000313" key="2">
    <source>
        <dbReference type="Proteomes" id="UP000076580"/>
    </source>
</evidence>
<dbReference type="Gene3D" id="1.25.40.10">
    <property type="entry name" value="Tetratricopeptide repeat domain"/>
    <property type="match status" value="2"/>
</dbReference>
<accession>A0A151GTQ9</accession>
<dbReference type="EMBL" id="LAYC01000001">
    <property type="protein sequence ID" value="KYK60499.1"/>
    <property type="molecule type" value="Genomic_DNA"/>
</dbReference>